<keyword evidence="2" id="KW-0677">Repeat</keyword>
<feature type="domain" description="B box-type" evidence="9">
    <location>
        <begin position="326"/>
        <end position="369"/>
    </location>
</feature>
<proteinExistence type="predicted"/>
<dbReference type="SUPFAM" id="SSF57850">
    <property type="entry name" value="RING/U-box"/>
    <property type="match status" value="1"/>
</dbReference>
<dbReference type="CDD" id="cd20482">
    <property type="entry name" value="CC_brat-like"/>
    <property type="match status" value="1"/>
</dbReference>
<feature type="compositionally biased region" description="Polar residues" evidence="7">
    <location>
        <begin position="1065"/>
        <end position="1074"/>
    </location>
</feature>
<feature type="compositionally biased region" description="Low complexity" evidence="7">
    <location>
        <begin position="1029"/>
        <end position="1044"/>
    </location>
</feature>
<dbReference type="SMART" id="SM00502">
    <property type="entry name" value="BBC"/>
    <property type="match status" value="1"/>
</dbReference>
<feature type="region of interest" description="Disordered" evidence="7">
    <location>
        <begin position="664"/>
        <end position="692"/>
    </location>
</feature>
<sequence>MIPSTLKTIFTDGDLDDSSFLLDVQHPYRDKDLLLTNQFDDAEDDVHDANSPFFGLFPPTSDAPSNTLLSTCLSHDSSGSSSNGSSTAFSFTDSAYASSSSPPSKHSNNTASQSISIMRSLQSQQQQQQPQQTQQIITQPPVHASLIAGLTTSSPSSSLSSAHSATTDNPCCSSSPFYHKLQHQEYHYNSWDCPGCQEPFKQSRPQVLQCFHTLCETCVEKLSTNDDASICCPLCGVTTMLRDVLPDYTVQNNHSNVSNDYMLPLGSTVVQCCTACKSAESMAVAKCFQCSSFLCHQCVCAHQIMNCFEGHRVVHIKDLDSNGNDLRLIFCSNHKNETLKYFCATCNIPICVTCTTIDHRPGTHEYAPLNDAGSHQVAKLQNMVENTRQRLNDLRNSQKIVDRSYTSLQTQYNKAQHDINETYSFYRQLIDERKHELIKELDNAFNEKQTNLTNQMQKIDDAAERANLPLEFSDRLFKNSSTTEILIFKKQLENKFNSLGQAIPETNGQSSTFELEFVSNFQAIQTGVRNTFGYVRSSPETGSLNNHYKSRPQKLNNDNFSKVIGPPSTNCSSSMNNCHNHIHHHQQQQQQNTMLSLSPTKSMQQQQTNTNHLLNGIDMLSCSLPPSAISKYSNLSSSTPTPMSFSLSSNGIDINPYELWSNASQMPTQSTSQQQLSSSLTSSNGGGNLNGQDSLVDLVDTYDGYSSIPHHLLLPSRSNGSTIKRHKMIYHQKFGEFGVLEGQFTEPSGVAVNAQGDIIVADTNNHRIQIFDSNGRFRFQFGECGKRDGQLLYPNRVAVFRQSGDIVVTERSPTHQIQIYNQYGQFIRKFGANVLQHPRGKLTFFPHQLLFYFLLLGVCVDNMGHIIVVECKVMRVFIFDINGNVLNKFTCSKYLEFPNGVCCNDKQEIFISDNRAHCIKVFSYDGQFLRTIGSEGITNYPIGVVQNSQGDVLIADNHNNFNLTIFTQDGQLINALESKVKHAQCFDVALTDDGSVVLASKDYRIYVYRYLMTPSTMGAGVGGVANNTAPPSPVSSSSTTPNSSQMLAGECTSPSLMNGHDDSPLTISTASNAY</sequence>
<dbReference type="GO" id="GO:0061630">
    <property type="term" value="F:ubiquitin protein ligase activity"/>
    <property type="evidence" value="ECO:0007669"/>
    <property type="project" value="TreeGrafter"/>
</dbReference>
<dbReference type="InterPro" id="IPR017907">
    <property type="entry name" value="Znf_RING_CS"/>
</dbReference>
<keyword evidence="3 5" id="KW-0863">Zinc-finger</keyword>
<dbReference type="Proteomes" id="UP000663887">
    <property type="component" value="Unassembled WGS sequence"/>
</dbReference>
<dbReference type="InterPro" id="IPR001258">
    <property type="entry name" value="NHL_repeat"/>
</dbReference>
<evidence type="ECO:0000256" key="3">
    <source>
        <dbReference type="ARBA" id="ARBA00022771"/>
    </source>
</evidence>
<dbReference type="Gene3D" id="2.120.10.30">
    <property type="entry name" value="TolB, C-terminal domain"/>
    <property type="match status" value="1"/>
</dbReference>
<dbReference type="InterPro" id="IPR001841">
    <property type="entry name" value="Znf_RING"/>
</dbReference>
<evidence type="ECO:0000256" key="5">
    <source>
        <dbReference type="PROSITE-ProRule" id="PRU00024"/>
    </source>
</evidence>
<dbReference type="CDD" id="cd19798">
    <property type="entry name" value="Bbox2_BRAT-like"/>
    <property type="match status" value="1"/>
</dbReference>
<evidence type="ECO:0000259" key="9">
    <source>
        <dbReference type="PROSITE" id="PS50119"/>
    </source>
</evidence>
<feature type="domain" description="B box-type" evidence="9">
    <location>
        <begin position="273"/>
        <end position="316"/>
    </location>
</feature>
<evidence type="ECO:0000256" key="2">
    <source>
        <dbReference type="ARBA" id="ARBA00022737"/>
    </source>
</evidence>
<feature type="compositionally biased region" description="Low complexity" evidence="7">
    <location>
        <begin position="112"/>
        <end position="137"/>
    </location>
</feature>
<dbReference type="PROSITE" id="PS50119">
    <property type="entry name" value="ZF_BBOX"/>
    <property type="match status" value="2"/>
</dbReference>
<dbReference type="InterPro" id="IPR013083">
    <property type="entry name" value="Znf_RING/FYVE/PHD"/>
</dbReference>
<feature type="repeat" description="NHL" evidence="6">
    <location>
        <begin position="857"/>
        <end position="882"/>
    </location>
</feature>
<evidence type="ECO:0000256" key="1">
    <source>
        <dbReference type="ARBA" id="ARBA00022723"/>
    </source>
</evidence>
<dbReference type="Gene3D" id="3.30.40.10">
    <property type="entry name" value="Zinc/RING finger domain, C3HC4 (zinc finger)"/>
    <property type="match status" value="1"/>
</dbReference>
<dbReference type="PANTHER" id="PTHR25462">
    <property type="entry name" value="BONUS, ISOFORM C-RELATED"/>
    <property type="match status" value="1"/>
</dbReference>
<dbReference type="InterPro" id="IPR047153">
    <property type="entry name" value="TRIM45/56/19-like"/>
</dbReference>
<evidence type="ECO:0000256" key="6">
    <source>
        <dbReference type="PROSITE-ProRule" id="PRU00504"/>
    </source>
</evidence>
<dbReference type="PANTHER" id="PTHR25462:SF291">
    <property type="entry name" value="E3 UBIQUITIN-PROTEIN LIGASE TRIM45"/>
    <property type="match status" value="1"/>
</dbReference>
<dbReference type="SUPFAM" id="SSF57845">
    <property type="entry name" value="B-box zinc-binding domain"/>
    <property type="match status" value="1"/>
</dbReference>
<feature type="compositionally biased region" description="Low complexity" evidence="7">
    <location>
        <begin position="668"/>
        <end position="683"/>
    </location>
</feature>
<evidence type="ECO:0000256" key="7">
    <source>
        <dbReference type="SAM" id="MobiDB-lite"/>
    </source>
</evidence>
<evidence type="ECO:0000259" key="8">
    <source>
        <dbReference type="PROSITE" id="PS50089"/>
    </source>
</evidence>
<dbReference type="FunFam" id="2.120.10.30:FF:000107">
    <property type="entry name" value="Uncharacterized protein"/>
    <property type="match status" value="1"/>
</dbReference>
<dbReference type="Pfam" id="PF00643">
    <property type="entry name" value="zf-B_box"/>
    <property type="match status" value="1"/>
</dbReference>
<dbReference type="AlphaFoldDB" id="A0A816MVA5"/>
<evidence type="ECO:0000313" key="11">
    <source>
        <dbReference type="Proteomes" id="UP000663887"/>
    </source>
</evidence>
<dbReference type="Gene3D" id="3.30.160.60">
    <property type="entry name" value="Classic Zinc Finger"/>
    <property type="match status" value="1"/>
</dbReference>
<evidence type="ECO:0000313" key="10">
    <source>
        <dbReference type="EMBL" id="CAF2027599.1"/>
    </source>
</evidence>
<organism evidence="10 11">
    <name type="scientific">Rotaria magnacalcarata</name>
    <dbReference type="NCBI Taxonomy" id="392030"/>
    <lineage>
        <taxon>Eukaryota</taxon>
        <taxon>Metazoa</taxon>
        <taxon>Spiralia</taxon>
        <taxon>Gnathifera</taxon>
        <taxon>Rotifera</taxon>
        <taxon>Eurotatoria</taxon>
        <taxon>Bdelloidea</taxon>
        <taxon>Philodinida</taxon>
        <taxon>Philodinidae</taxon>
        <taxon>Rotaria</taxon>
    </lineage>
</organism>
<feature type="repeat" description="NHL" evidence="6">
    <location>
        <begin position="926"/>
        <end position="969"/>
    </location>
</feature>
<keyword evidence="1" id="KW-0479">Metal-binding</keyword>
<feature type="repeat" description="NHL" evidence="6">
    <location>
        <begin position="731"/>
        <end position="774"/>
    </location>
</feature>
<dbReference type="InterPro" id="IPR000315">
    <property type="entry name" value="Znf_B-box"/>
</dbReference>
<comment type="caution">
    <text evidence="10">The sequence shown here is derived from an EMBL/GenBank/DDBJ whole genome shotgun (WGS) entry which is preliminary data.</text>
</comment>
<feature type="domain" description="RING-type" evidence="8">
    <location>
        <begin position="193"/>
        <end position="235"/>
    </location>
</feature>
<feature type="repeat" description="NHL" evidence="6">
    <location>
        <begin position="778"/>
        <end position="823"/>
    </location>
</feature>
<dbReference type="GO" id="GO:0008270">
    <property type="term" value="F:zinc ion binding"/>
    <property type="evidence" value="ECO:0007669"/>
    <property type="project" value="UniProtKB-KW"/>
</dbReference>
<dbReference type="CDD" id="cd14959">
    <property type="entry name" value="NHL_brat_like"/>
    <property type="match status" value="1"/>
</dbReference>
<dbReference type="PROSITE" id="PS51125">
    <property type="entry name" value="NHL"/>
    <property type="match status" value="5"/>
</dbReference>
<protein>
    <recommendedName>
        <fullName evidence="12">Brain tumor protein</fullName>
    </recommendedName>
</protein>
<dbReference type="SMART" id="SM00184">
    <property type="entry name" value="RING"/>
    <property type="match status" value="1"/>
</dbReference>
<dbReference type="InterPro" id="IPR011042">
    <property type="entry name" value="6-blade_b-propeller_TolB-like"/>
</dbReference>
<dbReference type="InterPro" id="IPR003649">
    <property type="entry name" value="Bbox_C"/>
</dbReference>
<dbReference type="SUPFAM" id="SSF101898">
    <property type="entry name" value="NHL repeat"/>
    <property type="match status" value="1"/>
</dbReference>
<name>A0A816MVA5_9BILA</name>
<dbReference type="PROSITE" id="PS00518">
    <property type="entry name" value="ZF_RING_1"/>
    <property type="match status" value="1"/>
</dbReference>
<feature type="region of interest" description="Disordered" evidence="7">
    <location>
        <begin position="1029"/>
        <end position="1074"/>
    </location>
</feature>
<reference evidence="10" key="1">
    <citation type="submission" date="2021-02" db="EMBL/GenBank/DDBJ databases">
        <authorList>
            <person name="Nowell W R."/>
        </authorList>
    </citation>
    <scope>NUCLEOTIDE SEQUENCE</scope>
</reference>
<feature type="repeat" description="NHL" evidence="6">
    <location>
        <begin position="883"/>
        <end position="925"/>
    </location>
</feature>
<dbReference type="SMART" id="SM00336">
    <property type="entry name" value="BBOX"/>
    <property type="match status" value="2"/>
</dbReference>
<feature type="region of interest" description="Disordered" evidence="7">
    <location>
        <begin position="97"/>
        <end position="137"/>
    </location>
</feature>
<gene>
    <name evidence="10" type="ORF">XDN619_LOCUS4704</name>
</gene>
<keyword evidence="4" id="KW-0862">Zinc</keyword>
<dbReference type="PROSITE" id="PS50089">
    <property type="entry name" value="ZF_RING_2"/>
    <property type="match status" value="1"/>
</dbReference>
<dbReference type="Pfam" id="PF01436">
    <property type="entry name" value="NHL"/>
    <property type="match status" value="3"/>
</dbReference>
<dbReference type="EMBL" id="CAJNRG010001116">
    <property type="protein sequence ID" value="CAF2027599.1"/>
    <property type="molecule type" value="Genomic_DNA"/>
</dbReference>
<accession>A0A816MVA5</accession>
<evidence type="ECO:0008006" key="12">
    <source>
        <dbReference type="Google" id="ProtNLM"/>
    </source>
</evidence>
<evidence type="ECO:0000256" key="4">
    <source>
        <dbReference type="ARBA" id="ARBA00022833"/>
    </source>
</evidence>